<name>A0ABS9VV17_9BIFI</name>
<dbReference type="Gene3D" id="2.115.10.20">
    <property type="entry name" value="Glycosyl hydrolase domain, family 43"/>
    <property type="match status" value="1"/>
</dbReference>
<keyword evidence="3" id="KW-0326">Glycosidase</keyword>
<comment type="similarity">
    <text evidence="1">Belongs to the glycosyl hydrolase 43 family.</text>
</comment>
<dbReference type="GO" id="GO:0016787">
    <property type="term" value="F:hydrolase activity"/>
    <property type="evidence" value="ECO:0007669"/>
    <property type="project" value="UniProtKB-KW"/>
</dbReference>
<gene>
    <name evidence="4" type="ORF">JS533_005810</name>
</gene>
<evidence type="ECO:0000256" key="1">
    <source>
        <dbReference type="ARBA" id="ARBA00009865"/>
    </source>
</evidence>
<dbReference type="Gene3D" id="2.60.120.200">
    <property type="match status" value="1"/>
</dbReference>
<sequence length="619" mass="67016">MAQTSKAQTFNRMAARIIANPVLRGMHPDPSWIWDETRGEIVLVNSSFELIPGLPIHTTRDLATWTHVADAVDERMARRLFLDGVADSGGLYAPTLRRIRGKYVIVCTTTRVDRDKAVAEGLGDELARCDAAGGNFAIVADSLEGPWRGPYWVAGAEGIDPDIFEDRDGTVWWTQTRPAVDPHWDGQTEVWAAPLDMDSDTGSDSGSGVWRLAGERTVLWRGYGLDAVWAEGPHLYRIGDWVYLMTAEGGTGPEHSEMMMRTFAPDGLVRAIDGFEEDCASRGVAIRPAREGERSVLGEYDRLFRACKRNPILTHRHLGFNEPVQCVGHADLLRHPTAGWLLVCLGVRETPGDEPGERFSYFGRETFVAPVVWDGEPRGGADGPADADGDAQTDPGWLTVNPGFGRLPAALAVTAGDDGSLTVADAASATDRTSSSCGPVPADIVVRDRDGVDPTVGVAAAPGYRFMPVADMDVVYAARPDRSLMLRQNTDRYVTLAVTDSQAGPIAVMHVVDEHNSSWTQVGLDSSETVGLRLRGNRLDILALPADAVTENTTPSDTSRTRLLRSYDARFLSTERAGGFVGCLIGVRCKLQGIGRQHRLCVVGINGIVGMGGTRTALI</sequence>
<evidence type="ECO:0000313" key="4">
    <source>
        <dbReference type="EMBL" id="MCH9275786.1"/>
    </source>
</evidence>
<dbReference type="PANTHER" id="PTHR42812">
    <property type="entry name" value="BETA-XYLOSIDASE"/>
    <property type="match status" value="1"/>
</dbReference>
<evidence type="ECO:0000256" key="2">
    <source>
        <dbReference type="ARBA" id="ARBA00022801"/>
    </source>
</evidence>
<accession>A0ABS9VV17</accession>
<reference evidence="4 5" key="2">
    <citation type="journal article" date="2021" name="Syst. Appl. Microbiol.">
        <title>Phylogenetic classification of ten novel species belonging to the genus Bifidobacterium comprising B. phasiani sp. nov., B. pongonis sp. nov., B. saguinibicoloris sp. nov., B. colobi sp. nov., B. simiiventris sp. nov., B. santillanense sp. nov., B. miconis sp. nov., B. amazonense sp. nov., B. pluvialisilvae sp. nov., and B. miconisargentati sp. nov.</title>
        <authorList>
            <person name="Lugli G.A."/>
            <person name="Calvete-Torre I."/>
            <person name="Alessandri G."/>
            <person name="Milani C."/>
            <person name="Turroni F."/>
            <person name="Laiolo P."/>
            <person name="Ossiprandi M.C."/>
            <person name="Margolles A."/>
            <person name="Ruiz L."/>
            <person name="Ventura M."/>
        </authorList>
    </citation>
    <scope>NUCLEOTIDE SEQUENCE [LARGE SCALE GENOMIC DNA]</scope>
    <source>
        <strain evidence="4 5">MA1</strain>
    </source>
</reference>
<proteinExistence type="inferred from homology"/>
<keyword evidence="5" id="KW-1185">Reference proteome</keyword>
<comment type="caution">
    <text evidence="4">The sequence shown here is derived from an EMBL/GenBank/DDBJ whole genome shotgun (WGS) entry which is preliminary data.</text>
</comment>
<dbReference type="EMBL" id="JAFEJT020000018">
    <property type="protein sequence ID" value="MCH9275786.1"/>
    <property type="molecule type" value="Genomic_DNA"/>
</dbReference>
<reference evidence="4 5" key="1">
    <citation type="journal article" date="2021" name="Environ. Microbiol.">
        <title>Genetic insights into the dark matter of the mammalian gut microbiota through targeted genome reconstruction.</title>
        <authorList>
            <person name="Lugli G.A."/>
            <person name="Alessandri G."/>
            <person name="Milani C."/>
            <person name="Viappiani A."/>
            <person name="Fontana F."/>
            <person name="Tarracchini C."/>
            <person name="Mancabelli L."/>
            <person name="Argentini C."/>
            <person name="Ruiz L."/>
            <person name="Margolles A."/>
            <person name="van Sinderen D."/>
            <person name="Turroni F."/>
            <person name="Ventura M."/>
        </authorList>
    </citation>
    <scope>NUCLEOTIDE SEQUENCE [LARGE SCALE GENOMIC DNA]</scope>
    <source>
        <strain evidence="4 5">MA1</strain>
    </source>
</reference>
<dbReference type="SUPFAM" id="SSF75005">
    <property type="entry name" value="Arabinanase/levansucrase/invertase"/>
    <property type="match status" value="1"/>
</dbReference>
<dbReference type="RefSeq" id="WP_241513505.1">
    <property type="nucleotide sequence ID" value="NZ_JAFEJT020000018.1"/>
</dbReference>
<dbReference type="Proteomes" id="UP000710815">
    <property type="component" value="Unassembled WGS sequence"/>
</dbReference>
<dbReference type="InterPro" id="IPR023296">
    <property type="entry name" value="Glyco_hydro_beta-prop_sf"/>
</dbReference>
<protein>
    <submittedName>
        <fullName evidence="4">Glycoside hydrolase family 43 protein</fullName>
    </submittedName>
</protein>
<organism evidence="4 5">
    <name type="scientific">Bifidobacterium amazonense</name>
    <dbReference type="NCBI Taxonomy" id="2809027"/>
    <lineage>
        <taxon>Bacteria</taxon>
        <taxon>Bacillati</taxon>
        <taxon>Actinomycetota</taxon>
        <taxon>Actinomycetes</taxon>
        <taxon>Bifidobacteriales</taxon>
        <taxon>Bifidobacteriaceae</taxon>
        <taxon>Bifidobacterium</taxon>
    </lineage>
</organism>
<dbReference type="InterPro" id="IPR006710">
    <property type="entry name" value="Glyco_hydro_43"/>
</dbReference>
<dbReference type="PANTHER" id="PTHR42812:SF12">
    <property type="entry name" value="BETA-XYLOSIDASE-RELATED"/>
    <property type="match status" value="1"/>
</dbReference>
<dbReference type="CDD" id="cd18617">
    <property type="entry name" value="GH43_XynB-like"/>
    <property type="match status" value="1"/>
</dbReference>
<dbReference type="InterPro" id="IPR051795">
    <property type="entry name" value="Glycosyl_Hydrlase_43"/>
</dbReference>
<keyword evidence="2 4" id="KW-0378">Hydrolase</keyword>
<evidence type="ECO:0000313" key="5">
    <source>
        <dbReference type="Proteomes" id="UP000710815"/>
    </source>
</evidence>
<evidence type="ECO:0000256" key="3">
    <source>
        <dbReference type="ARBA" id="ARBA00023295"/>
    </source>
</evidence>
<dbReference type="Pfam" id="PF04616">
    <property type="entry name" value="Glyco_hydro_43"/>
    <property type="match status" value="1"/>
</dbReference>